<proteinExistence type="predicted"/>
<gene>
    <name evidence="2" type="ordered locus">Dred_1411</name>
</gene>
<evidence type="ECO:0000259" key="1">
    <source>
        <dbReference type="Pfam" id="PF19912"/>
    </source>
</evidence>
<organism evidence="2 3">
    <name type="scientific">Desulforamulus reducens (strain ATCC BAA-1160 / DSM 100696 / MI-1)</name>
    <name type="common">Desulfotomaculum reducens</name>
    <dbReference type="NCBI Taxonomy" id="349161"/>
    <lineage>
        <taxon>Bacteria</taxon>
        <taxon>Bacillati</taxon>
        <taxon>Bacillota</taxon>
        <taxon>Clostridia</taxon>
        <taxon>Eubacteriales</taxon>
        <taxon>Peptococcaceae</taxon>
        <taxon>Desulforamulus</taxon>
    </lineage>
</organism>
<evidence type="ECO:0000313" key="2">
    <source>
        <dbReference type="EMBL" id="ABO49941.1"/>
    </source>
</evidence>
<dbReference type="HOGENOM" id="CLU_975656_0_0_9"/>
<feature type="domain" description="DUF6385" evidence="1">
    <location>
        <begin position="207"/>
        <end position="285"/>
    </location>
</feature>
<dbReference type="NCBIfam" id="NF033679">
    <property type="entry name" value="DNRLRE_dom"/>
    <property type="match status" value="1"/>
</dbReference>
<dbReference type="STRING" id="349161.Dred_1411"/>
<dbReference type="KEGG" id="drm:Dred_1411"/>
<dbReference type="InterPro" id="IPR045965">
    <property type="entry name" value="DUF6385"/>
</dbReference>
<dbReference type="Proteomes" id="UP000001556">
    <property type="component" value="Chromosome"/>
</dbReference>
<dbReference type="eggNOG" id="ENOG5033II7">
    <property type="taxonomic scope" value="Bacteria"/>
</dbReference>
<accession>A4J4D8</accession>
<dbReference type="RefSeq" id="WP_011877760.1">
    <property type="nucleotide sequence ID" value="NC_009253.1"/>
</dbReference>
<dbReference type="Pfam" id="PF19912">
    <property type="entry name" value="DUF6385"/>
    <property type="match status" value="1"/>
</dbReference>
<name>A4J4D8_DESRM</name>
<dbReference type="OrthoDB" id="1808778at2"/>
<protein>
    <recommendedName>
        <fullName evidence="1">DUF6385 domain-containing protein</fullName>
    </recommendedName>
</protein>
<dbReference type="EMBL" id="CP000612">
    <property type="protein sequence ID" value="ABO49941.1"/>
    <property type="molecule type" value="Genomic_DNA"/>
</dbReference>
<keyword evidence="3" id="KW-1185">Reference proteome</keyword>
<dbReference type="AlphaFoldDB" id="A4J4D8"/>
<evidence type="ECO:0000313" key="3">
    <source>
        <dbReference type="Proteomes" id="UP000001556"/>
    </source>
</evidence>
<sequence length="287" mass="32801">MTIFNIPVAKDTFVISDKKYQEAQCNSPFLPVGKTGLGYMFLTNYLSYICFDLSSIPCHERVINANLKMFFYTPPFEGQPPEFIGLQALAEPFWDCFTKYTNRPATIPKMQKKIPIFNKYTSISVDVTKLAIAWHSGRLDNNGLALLPLNFTTSGLLIFCSSNSPECSKHPLLIVDTKSTKKKRTVDKEESHVVKEAEGFSSTQEVWNYSDYSFIAQNIGYCIILVKLQCGPDSENFIDEEPEIELLPGQTHVFINNFFTRYARLKFRLYPGDCEEGNIKIWLQGRF</sequence>
<reference evidence="2 3" key="1">
    <citation type="submission" date="2007-03" db="EMBL/GenBank/DDBJ databases">
        <title>Complete sequence of Desulfotomaculum reducens MI-1.</title>
        <authorList>
            <consortium name="US DOE Joint Genome Institute"/>
            <person name="Copeland A."/>
            <person name="Lucas S."/>
            <person name="Lapidus A."/>
            <person name="Barry K."/>
            <person name="Detter J.C."/>
            <person name="Glavina del Rio T."/>
            <person name="Hammon N."/>
            <person name="Israni S."/>
            <person name="Dalin E."/>
            <person name="Tice H."/>
            <person name="Pitluck S."/>
            <person name="Sims D."/>
            <person name="Brettin T."/>
            <person name="Bruce D."/>
            <person name="Han C."/>
            <person name="Tapia R."/>
            <person name="Schmutz J."/>
            <person name="Larimer F."/>
            <person name="Land M."/>
            <person name="Hauser L."/>
            <person name="Kyrpides N."/>
            <person name="Kim E."/>
            <person name="Tebo B.M."/>
            <person name="Richardson P."/>
        </authorList>
    </citation>
    <scope>NUCLEOTIDE SEQUENCE [LARGE SCALE GENOMIC DNA]</scope>
    <source>
        <strain evidence="2 3">MI-1</strain>
    </source>
</reference>